<dbReference type="Pfam" id="PF17157">
    <property type="entry name" value="GAPES4"/>
    <property type="match status" value="1"/>
</dbReference>
<feature type="transmembrane region" description="Helical" evidence="1">
    <location>
        <begin position="143"/>
        <end position="166"/>
    </location>
</feature>
<proteinExistence type="predicted"/>
<organism evidence="4 5">
    <name type="scientific">Enterovibrio norvegicus DSM 15893</name>
    <dbReference type="NCBI Taxonomy" id="1121869"/>
    <lineage>
        <taxon>Bacteria</taxon>
        <taxon>Pseudomonadati</taxon>
        <taxon>Pseudomonadota</taxon>
        <taxon>Gammaproteobacteria</taxon>
        <taxon>Vibrionales</taxon>
        <taxon>Vibrionaceae</taxon>
        <taxon>Enterovibrio</taxon>
    </lineage>
</organism>
<feature type="transmembrane region" description="Helical" evidence="1">
    <location>
        <begin position="21"/>
        <end position="45"/>
    </location>
</feature>
<dbReference type="NCBIfam" id="NF008281">
    <property type="entry name" value="PRK11059.1"/>
    <property type="match status" value="1"/>
</dbReference>
<accession>A0A1I5R1G0</accession>
<dbReference type="OrthoDB" id="5894408at2"/>
<gene>
    <name evidence="4" type="ORF">SAMN03084138_02416</name>
</gene>
<dbReference type="PANTHER" id="PTHR33121:SF32">
    <property type="entry name" value="RNASE E SPECIFICITY FACTOR CSRD"/>
    <property type="match status" value="1"/>
</dbReference>
<dbReference type="InterPro" id="IPR050706">
    <property type="entry name" value="Cyclic-di-GMP_PDE-like"/>
</dbReference>
<dbReference type="InterPro" id="IPR033423">
    <property type="entry name" value="GAPES4"/>
</dbReference>
<dbReference type="InterPro" id="IPR043128">
    <property type="entry name" value="Rev_trsase/Diguanyl_cyclase"/>
</dbReference>
<evidence type="ECO:0000259" key="3">
    <source>
        <dbReference type="PROSITE" id="PS50887"/>
    </source>
</evidence>
<dbReference type="Gene3D" id="3.30.70.270">
    <property type="match status" value="1"/>
</dbReference>
<dbReference type="Pfam" id="PF00990">
    <property type="entry name" value="GGDEF"/>
    <property type="match status" value="1"/>
</dbReference>
<dbReference type="InterPro" id="IPR001633">
    <property type="entry name" value="EAL_dom"/>
</dbReference>
<dbReference type="SUPFAM" id="SSF141868">
    <property type="entry name" value="EAL domain-like"/>
    <property type="match status" value="1"/>
</dbReference>
<dbReference type="SUPFAM" id="SSF55073">
    <property type="entry name" value="Nucleotide cyclase"/>
    <property type="match status" value="1"/>
</dbReference>
<protein>
    <submittedName>
        <fullName evidence="4">RNase E specificity factor CsrD</fullName>
    </submittedName>
</protein>
<dbReference type="PROSITE" id="PS50883">
    <property type="entry name" value="EAL"/>
    <property type="match status" value="1"/>
</dbReference>
<keyword evidence="1" id="KW-1133">Transmembrane helix</keyword>
<dbReference type="GO" id="GO:0071111">
    <property type="term" value="F:cyclic-guanylate-specific phosphodiesterase activity"/>
    <property type="evidence" value="ECO:0007669"/>
    <property type="project" value="InterPro"/>
</dbReference>
<dbReference type="CDD" id="cd01948">
    <property type="entry name" value="EAL"/>
    <property type="match status" value="1"/>
</dbReference>
<dbReference type="SMART" id="SM00267">
    <property type="entry name" value="GGDEF"/>
    <property type="match status" value="1"/>
</dbReference>
<dbReference type="InterPro" id="IPR000160">
    <property type="entry name" value="GGDEF_dom"/>
</dbReference>
<dbReference type="STRING" id="1121869.SAMN03084138_02416"/>
<keyword evidence="1" id="KW-0812">Transmembrane</keyword>
<sequence>MANTNNGLYMRKVVGMKLTNRLVAFVTLIVVCAMFVLFIGGAVSFRKLGTDFLSHYLKQVVVQIDDAVANPVETENIGMWLPKLLKASDVVELEISSRTGLLYRYDQIQIAVRPVELVENRYELPNNPGFFVTVKAVPPYADFAYSIGPMFSLSLAVLFIVLSLAWGIRWLKMQLHGAELLEDRGRMILAGRAEEVQKGDEREWPVTASIALDQMIAELRDARQERSRFDTFIRTNTFLDKLTGAANRVMFDNRLQTLLQDKGAHGAVMIIRIGEWDALVQDLGKSGADEWVKEVGNVLSNAVQRFPDAILARYYDTEFAILLVHQSGKEARLFANQLMKALERLTPPEVLEVENWAHMGMTFFTTGERRGRLMEEADMAKRSAVLQASNGWYAFKKDVVAEDARGSVRWRTLLTRVFENGGPDLYRQTVKDTLQNDLHTELLARIKDENGLVVKASRFMNGIDLIGFNSRLDRTVVTKALQQLRQGDGREILAINVCAESLRQRPFQKWLRDALLQTPRSVLNRLMFEVSEGPLVNHFDAVRPTLRMIRALGCPLVVDQAGRSVVSTHYVKDIQPKYIKLHRSLVRDIHLRPENQLYVRSMLGACEPTPTQVLAVGVESEHEWKILMQLGVQGGQGRWLGAELSGSPATRKRQRWRKQ</sequence>
<dbReference type="SMART" id="SM00052">
    <property type="entry name" value="EAL"/>
    <property type="match status" value="1"/>
</dbReference>
<dbReference type="InterPro" id="IPR029787">
    <property type="entry name" value="Nucleotide_cyclase"/>
</dbReference>
<dbReference type="Pfam" id="PF00563">
    <property type="entry name" value="EAL"/>
    <property type="match status" value="1"/>
</dbReference>
<evidence type="ECO:0000313" key="5">
    <source>
        <dbReference type="Proteomes" id="UP000182692"/>
    </source>
</evidence>
<dbReference type="AlphaFoldDB" id="A0A1I5R1G0"/>
<dbReference type="EMBL" id="FOWR01000016">
    <property type="protein sequence ID" value="SFP52358.1"/>
    <property type="molecule type" value="Genomic_DNA"/>
</dbReference>
<dbReference type="InterPro" id="IPR035919">
    <property type="entry name" value="EAL_sf"/>
</dbReference>
<evidence type="ECO:0000313" key="4">
    <source>
        <dbReference type="EMBL" id="SFP52358.1"/>
    </source>
</evidence>
<dbReference type="PROSITE" id="PS50887">
    <property type="entry name" value="GGDEF"/>
    <property type="match status" value="1"/>
</dbReference>
<evidence type="ECO:0000259" key="2">
    <source>
        <dbReference type="PROSITE" id="PS50883"/>
    </source>
</evidence>
<keyword evidence="1" id="KW-0472">Membrane</keyword>
<feature type="domain" description="GGDEF" evidence="3">
    <location>
        <begin position="264"/>
        <end position="397"/>
    </location>
</feature>
<dbReference type="Gene3D" id="3.20.20.450">
    <property type="entry name" value="EAL domain"/>
    <property type="match status" value="1"/>
</dbReference>
<evidence type="ECO:0000256" key="1">
    <source>
        <dbReference type="SAM" id="Phobius"/>
    </source>
</evidence>
<feature type="domain" description="EAL" evidence="2">
    <location>
        <begin position="407"/>
        <end position="657"/>
    </location>
</feature>
<dbReference type="PANTHER" id="PTHR33121">
    <property type="entry name" value="CYCLIC DI-GMP PHOSPHODIESTERASE PDEF"/>
    <property type="match status" value="1"/>
</dbReference>
<reference evidence="4 5" key="1">
    <citation type="submission" date="2016-10" db="EMBL/GenBank/DDBJ databases">
        <authorList>
            <person name="de Groot N.N."/>
        </authorList>
    </citation>
    <scope>NUCLEOTIDE SEQUENCE [LARGE SCALE GENOMIC DNA]</scope>
    <source>
        <strain evidence="4 5">DSM 15893</strain>
    </source>
</reference>
<name>A0A1I5R1G0_9GAMM</name>
<dbReference type="Proteomes" id="UP000182692">
    <property type="component" value="Unassembled WGS sequence"/>
</dbReference>